<proteinExistence type="predicted"/>
<dbReference type="RefSeq" id="WP_377211802.1">
    <property type="nucleotide sequence ID" value="NZ_JBHTJV010000003.1"/>
</dbReference>
<evidence type="ECO:0000259" key="1">
    <source>
        <dbReference type="SMART" id="SM00421"/>
    </source>
</evidence>
<evidence type="ECO:0000313" key="2">
    <source>
        <dbReference type="EMBL" id="MFD0915963.1"/>
    </source>
</evidence>
<name>A0ABW3FES7_9HYPH</name>
<dbReference type="EMBL" id="JBHTJV010000003">
    <property type="protein sequence ID" value="MFD0915963.1"/>
    <property type="molecule type" value="Genomic_DNA"/>
</dbReference>
<evidence type="ECO:0000313" key="3">
    <source>
        <dbReference type="Proteomes" id="UP001597101"/>
    </source>
</evidence>
<dbReference type="InterPro" id="IPR016032">
    <property type="entry name" value="Sig_transdc_resp-reg_C-effctor"/>
</dbReference>
<sequence>MDGLKNLESILGQVVQDASYWPGVCEELCGLFGANGAALVPANPDYRGLWMAVSESMVPVLQEYVAEGWHLNDLRQQMYPFVLTRGYGTDDDFLPNRESRHDLPYYSDFLLPHNIGFTIAIKLVTPNGIWAAALYFDNNHPPISEEEIKLAETVSSSMEKSIVQADYTAHEKIGEFANFFKGSKSELFIFNPHGEQCLNIDTDGVLRKNDNLTNVFSKSITPEISDDLAEICSSDPDLSLSRSFTFNEGEKKLNLLAIQIPPKLRHFHMPFKVCVIVTECGELETRKLESLESRFNLTRSEITTVRMLASGNNINSISELLSLKPSTIRQRLKQIYHKTATRGQVELINFYNGM</sequence>
<dbReference type="Proteomes" id="UP001597101">
    <property type="component" value="Unassembled WGS sequence"/>
</dbReference>
<protein>
    <submittedName>
        <fullName evidence="2">Helix-turn-helix transcriptional regulator</fullName>
    </submittedName>
</protein>
<comment type="caution">
    <text evidence="2">The sequence shown here is derived from an EMBL/GenBank/DDBJ whole genome shotgun (WGS) entry which is preliminary data.</text>
</comment>
<dbReference type="Gene3D" id="1.10.10.10">
    <property type="entry name" value="Winged helix-like DNA-binding domain superfamily/Winged helix DNA-binding domain"/>
    <property type="match status" value="1"/>
</dbReference>
<organism evidence="2 3">
    <name type="scientific">Pseudahrensia aquimaris</name>
    <dbReference type="NCBI Taxonomy" id="744461"/>
    <lineage>
        <taxon>Bacteria</taxon>
        <taxon>Pseudomonadati</taxon>
        <taxon>Pseudomonadota</taxon>
        <taxon>Alphaproteobacteria</taxon>
        <taxon>Hyphomicrobiales</taxon>
        <taxon>Ahrensiaceae</taxon>
        <taxon>Pseudahrensia</taxon>
    </lineage>
</organism>
<gene>
    <name evidence="2" type="ORF">ACFQ14_06045</name>
</gene>
<dbReference type="SUPFAM" id="SSF46894">
    <property type="entry name" value="C-terminal effector domain of the bipartite response regulators"/>
    <property type="match status" value="1"/>
</dbReference>
<keyword evidence="3" id="KW-1185">Reference proteome</keyword>
<dbReference type="InterPro" id="IPR000792">
    <property type="entry name" value="Tscrpt_reg_LuxR_C"/>
</dbReference>
<reference evidence="3" key="1">
    <citation type="journal article" date="2019" name="Int. J. Syst. Evol. Microbiol.">
        <title>The Global Catalogue of Microorganisms (GCM) 10K type strain sequencing project: providing services to taxonomists for standard genome sequencing and annotation.</title>
        <authorList>
            <consortium name="The Broad Institute Genomics Platform"/>
            <consortium name="The Broad Institute Genome Sequencing Center for Infectious Disease"/>
            <person name="Wu L."/>
            <person name="Ma J."/>
        </authorList>
    </citation>
    <scope>NUCLEOTIDE SEQUENCE [LARGE SCALE GENOMIC DNA]</scope>
    <source>
        <strain evidence="3">CCUG 60023</strain>
    </source>
</reference>
<dbReference type="SUPFAM" id="SSF55781">
    <property type="entry name" value="GAF domain-like"/>
    <property type="match status" value="1"/>
</dbReference>
<feature type="domain" description="HTH luxR-type" evidence="1">
    <location>
        <begin position="294"/>
        <end position="351"/>
    </location>
</feature>
<accession>A0ABW3FES7</accession>
<dbReference type="InterPro" id="IPR036388">
    <property type="entry name" value="WH-like_DNA-bd_sf"/>
</dbReference>
<dbReference type="SMART" id="SM00421">
    <property type="entry name" value="HTH_LUXR"/>
    <property type="match status" value="1"/>
</dbReference>